<name>A0A0F5Q186_9HYPH</name>
<proteinExistence type="predicted"/>
<dbReference type="Proteomes" id="UP000182258">
    <property type="component" value="Unassembled WGS sequence"/>
</dbReference>
<evidence type="ECO:0000313" key="2">
    <source>
        <dbReference type="EMBL" id="SFC88482.1"/>
    </source>
</evidence>
<sequence length="78" mass="8671">MYEFRVVDIHIEDGGDQELLVTASSPEAAARKALGIDLVRSGAKRDLRAKVYFQHPGQSLSMVRLYAKVAERAIAERV</sequence>
<protein>
    <submittedName>
        <fullName evidence="2">Uncharacterized protein</fullName>
    </submittedName>
</protein>
<accession>A0A0F5Q186</accession>
<evidence type="ECO:0000313" key="1">
    <source>
        <dbReference type="EMBL" id="KKC34677.1"/>
    </source>
</evidence>
<gene>
    <name evidence="2" type="ORF">SAMN04488059_113101</name>
    <name evidence="1" type="ORF">WH91_01345</name>
</gene>
<dbReference type="Proteomes" id="UP000033519">
    <property type="component" value="Unassembled WGS sequence"/>
</dbReference>
<dbReference type="AlphaFoldDB" id="A0A0F5Q186"/>
<reference evidence="2 4" key="2">
    <citation type="submission" date="2016-10" db="EMBL/GenBank/DDBJ databases">
        <authorList>
            <person name="de Groot N.N."/>
        </authorList>
    </citation>
    <scope>NUCLEOTIDE SEQUENCE [LARGE SCALE GENOMIC DNA]</scope>
    <source>
        <strain evidence="2 4">CGMCC 1.10210</strain>
    </source>
</reference>
<evidence type="ECO:0000313" key="4">
    <source>
        <dbReference type="Proteomes" id="UP000182258"/>
    </source>
</evidence>
<organism evidence="2 4">
    <name type="scientific">Devosia psychrophila</name>
    <dbReference type="NCBI Taxonomy" id="728005"/>
    <lineage>
        <taxon>Bacteria</taxon>
        <taxon>Pseudomonadati</taxon>
        <taxon>Pseudomonadota</taxon>
        <taxon>Alphaproteobacteria</taxon>
        <taxon>Hyphomicrobiales</taxon>
        <taxon>Devosiaceae</taxon>
        <taxon>Devosia</taxon>
    </lineage>
</organism>
<dbReference type="EMBL" id="LAPV01000010">
    <property type="protein sequence ID" value="KKC34677.1"/>
    <property type="molecule type" value="Genomic_DNA"/>
</dbReference>
<keyword evidence="3" id="KW-1185">Reference proteome</keyword>
<evidence type="ECO:0000313" key="3">
    <source>
        <dbReference type="Proteomes" id="UP000033519"/>
    </source>
</evidence>
<dbReference type="EMBL" id="FOMB01000013">
    <property type="protein sequence ID" value="SFC88482.1"/>
    <property type="molecule type" value="Genomic_DNA"/>
</dbReference>
<reference evidence="1 3" key="1">
    <citation type="submission" date="2015-03" db="EMBL/GenBank/DDBJ databases">
        <authorList>
            <person name="Lepp D."/>
            <person name="Hassan Y.I."/>
            <person name="Li X.-Z."/>
            <person name="Zhou T."/>
        </authorList>
    </citation>
    <scope>NUCLEOTIDE SEQUENCE [LARGE SCALE GENOMIC DNA]</scope>
    <source>
        <strain evidence="1 3">Cr7-05</strain>
    </source>
</reference>
<dbReference type="PATRIC" id="fig|728005.3.peg.14"/>